<dbReference type="Proteomes" id="UP000215914">
    <property type="component" value="Chromosome 11"/>
</dbReference>
<feature type="compositionally biased region" description="Polar residues" evidence="1">
    <location>
        <begin position="86"/>
        <end position="95"/>
    </location>
</feature>
<evidence type="ECO:0000313" key="4">
    <source>
        <dbReference type="Proteomes" id="UP000215914"/>
    </source>
</evidence>
<organism evidence="3 4">
    <name type="scientific">Helianthus annuus</name>
    <name type="common">Common sunflower</name>
    <dbReference type="NCBI Taxonomy" id="4232"/>
    <lineage>
        <taxon>Eukaryota</taxon>
        <taxon>Viridiplantae</taxon>
        <taxon>Streptophyta</taxon>
        <taxon>Embryophyta</taxon>
        <taxon>Tracheophyta</taxon>
        <taxon>Spermatophyta</taxon>
        <taxon>Magnoliopsida</taxon>
        <taxon>eudicotyledons</taxon>
        <taxon>Gunneridae</taxon>
        <taxon>Pentapetalae</taxon>
        <taxon>asterids</taxon>
        <taxon>campanulids</taxon>
        <taxon>Asterales</taxon>
        <taxon>Asteraceae</taxon>
        <taxon>Asteroideae</taxon>
        <taxon>Heliantheae alliance</taxon>
        <taxon>Heliantheae</taxon>
        <taxon>Helianthus</taxon>
    </lineage>
</organism>
<dbReference type="OrthoDB" id="1621429at2759"/>
<dbReference type="Gramene" id="mRNA:HanXRQr2_Chr11g0470661">
    <property type="protein sequence ID" value="CDS:HanXRQr2_Chr11g0470661.1"/>
    <property type="gene ID" value="HanXRQr2_Chr11g0470661"/>
</dbReference>
<feature type="region of interest" description="Disordered" evidence="1">
    <location>
        <begin position="77"/>
        <end position="109"/>
    </location>
</feature>
<evidence type="ECO:0000313" key="3">
    <source>
        <dbReference type="EMBL" id="OTG06995.1"/>
    </source>
</evidence>
<reference evidence="2 4" key="1">
    <citation type="journal article" date="2017" name="Nature">
        <title>The sunflower genome provides insights into oil metabolism, flowering and Asterid evolution.</title>
        <authorList>
            <person name="Badouin H."/>
            <person name="Gouzy J."/>
            <person name="Grassa C.J."/>
            <person name="Murat F."/>
            <person name="Staton S.E."/>
            <person name="Cottret L."/>
            <person name="Lelandais-Briere C."/>
            <person name="Owens G.L."/>
            <person name="Carrere S."/>
            <person name="Mayjonade B."/>
            <person name="Legrand L."/>
            <person name="Gill N."/>
            <person name="Kane N.C."/>
            <person name="Bowers J.E."/>
            <person name="Hubner S."/>
            <person name="Bellec A."/>
            <person name="Berard A."/>
            <person name="Berges H."/>
            <person name="Blanchet N."/>
            <person name="Boniface M.C."/>
            <person name="Brunel D."/>
            <person name="Catrice O."/>
            <person name="Chaidir N."/>
            <person name="Claudel C."/>
            <person name="Donnadieu C."/>
            <person name="Faraut T."/>
            <person name="Fievet G."/>
            <person name="Helmstetter N."/>
            <person name="King M."/>
            <person name="Knapp S.J."/>
            <person name="Lai Z."/>
            <person name="Le Paslier M.C."/>
            <person name="Lippi Y."/>
            <person name="Lorenzon L."/>
            <person name="Mandel J.R."/>
            <person name="Marage G."/>
            <person name="Marchand G."/>
            <person name="Marquand E."/>
            <person name="Bret-Mestries E."/>
            <person name="Morien E."/>
            <person name="Nambeesan S."/>
            <person name="Nguyen T."/>
            <person name="Pegot-Espagnet P."/>
            <person name="Pouilly N."/>
            <person name="Raftis F."/>
            <person name="Sallet E."/>
            <person name="Schiex T."/>
            <person name="Thomas J."/>
            <person name="Vandecasteele C."/>
            <person name="Vares D."/>
            <person name="Vear F."/>
            <person name="Vautrin S."/>
            <person name="Crespi M."/>
            <person name="Mangin B."/>
            <person name="Burke J.M."/>
            <person name="Salse J."/>
            <person name="Munos S."/>
            <person name="Vincourt P."/>
            <person name="Rieseberg L.H."/>
            <person name="Langlade N.B."/>
        </authorList>
    </citation>
    <scope>NUCLEOTIDE SEQUENCE [LARGE SCALE GENOMIC DNA]</scope>
    <source>
        <strain evidence="4">cv. SF193</strain>
        <tissue evidence="2">Leaves</tissue>
    </source>
</reference>
<dbReference type="PANTHER" id="PTHR36757:SF1">
    <property type="entry name" value="GENOME ASSEMBLY, CHROMOSOME: A04"/>
    <property type="match status" value="1"/>
</dbReference>
<dbReference type="EMBL" id="MNCJ02000326">
    <property type="protein sequence ID" value="KAF5780330.1"/>
    <property type="molecule type" value="Genomic_DNA"/>
</dbReference>
<feature type="compositionally biased region" description="Low complexity" evidence="1">
    <location>
        <begin position="147"/>
        <end position="163"/>
    </location>
</feature>
<dbReference type="PANTHER" id="PTHR36757">
    <property type="entry name" value="BNAANNG22500D PROTEIN"/>
    <property type="match status" value="1"/>
</dbReference>
<gene>
    <name evidence="3" type="ORF">HannXRQ_Chr11g0325381</name>
    <name evidence="2" type="ORF">HanXRQr2_Chr11g0470661</name>
</gene>
<feature type="region of interest" description="Disordered" evidence="1">
    <location>
        <begin position="147"/>
        <end position="188"/>
    </location>
</feature>
<evidence type="ECO:0000313" key="2">
    <source>
        <dbReference type="EMBL" id="KAF5780330.1"/>
    </source>
</evidence>
<protein>
    <recommendedName>
        <fullName evidence="5">Membrane-associated kinase regulator</fullName>
    </recommendedName>
</protein>
<feature type="compositionally biased region" description="Basic and acidic residues" evidence="1">
    <location>
        <begin position="96"/>
        <end position="109"/>
    </location>
</feature>
<dbReference type="OMA" id="GYFFCNG"/>
<dbReference type="AlphaFoldDB" id="A0A251T7B8"/>
<accession>A0A251T7B8</accession>
<reference evidence="2" key="3">
    <citation type="submission" date="2020-06" db="EMBL/GenBank/DDBJ databases">
        <title>Helianthus annuus Genome sequencing and assembly Release 2.</title>
        <authorList>
            <person name="Gouzy J."/>
            <person name="Langlade N."/>
            <person name="Munos S."/>
        </authorList>
    </citation>
    <scope>NUCLEOTIDE SEQUENCE</scope>
    <source>
        <tissue evidence="2">Leaves</tissue>
    </source>
</reference>
<dbReference type="InParanoid" id="A0A251T7B8"/>
<feature type="compositionally biased region" description="Polar residues" evidence="1">
    <location>
        <begin position="164"/>
        <end position="175"/>
    </location>
</feature>
<evidence type="ECO:0008006" key="5">
    <source>
        <dbReference type="Google" id="ProtNLM"/>
    </source>
</evidence>
<name>A0A251T7B8_HELAN</name>
<dbReference type="FunCoup" id="A0A251T7B8">
    <property type="interactions" value="401"/>
</dbReference>
<reference evidence="3" key="2">
    <citation type="submission" date="2017-02" db="EMBL/GenBank/DDBJ databases">
        <title>Sunflower complete genome.</title>
        <authorList>
            <person name="Langlade N."/>
            <person name="Munos S."/>
        </authorList>
    </citation>
    <scope>NUCLEOTIDE SEQUENCE [LARGE SCALE GENOMIC DNA]</scope>
    <source>
        <tissue evidence="3">Leaves</tissue>
    </source>
</reference>
<evidence type="ECO:0000256" key="1">
    <source>
        <dbReference type="SAM" id="MobiDB-lite"/>
    </source>
</evidence>
<dbReference type="EMBL" id="CM007900">
    <property type="protein sequence ID" value="OTG06995.1"/>
    <property type="molecule type" value="Genomic_DNA"/>
</dbReference>
<sequence>MTTDLYSDNSSVTTMTASPRISFSYDLSQEEAVPVERLLRSCSSSNVDFNFFVHENSDLHQVSNADELFLDGKILPTPMRSKTQKNKTSLSLSQPENEKSRSLAATEDERIKQQNANKSFWGFKRSSSCGGSGYAKSLCSIVSLSRSHSMGSSTSSKQTCSSSKEGFNQKRQGSVQKPPPLRKTGYGYGSYAKGTTGNGIRVSPVLNLGFGSFLYGNSKIKNKK</sequence>
<keyword evidence="4" id="KW-1185">Reference proteome</keyword>
<proteinExistence type="predicted"/>